<dbReference type="GO" id="GO:0005506">
    <property type="term" value="F:iron ion binding"/>
    <property type="evidence" value="ECO:0007669"/>
    <property type="project" value="InterPro"/>
</dbReference>
<keyword evidence="7" id="KW-0503">Monooxygenase</keyword>
<reference evidence="8 9" key="1">
    <citation type="submission" date="2023-10" db="EMBL/GenBank/DDBJ databases">
        <title>Chromosome-scale genome assembly provides insights into flower coloration mechanisms of Canna indica.</title>
        <authorList>
            <person name="Li C."/>
        </authorList>
    </citation>
    <scope>NUCLEOTIDE SEQUENCE [LARGE SCALE GENOMIC DNA]</scope>
    <source>
        <tissue evidence="8">Flower</tissue>
    </source>
</reference>
<evidence type="ECO:0000256" key="5">
    <source>
        <dbReference type="ARBA" id="ARBA00023002"/>
    </source>
</evidence>
<dbReference type="GO" id="GO:0004497">
    <property type="term" value="F:monooxygenase activity"/>
    <property type="evidence" value="ECO:0007669"/>
    <property type="project" value="UniProtKB-KW"/>
</dbReference>
<keyword evidence="9" id="KW-1185">Reference proteome</keyword>
<keyword evidence="6" id="KW-0408">Iron</keyword>
<dbReference type="SUPFAM" id="SSF48264">
    <property type="entry name" value="Cytochrome P450"/>
    <property type="match status" value="1"/>
</dbReference>
<evidence type="ECO:0000313" key="8">
    <source>
        <dbReference type="EMBL" id="WOK98670.1"/>
    </source>
</evidence>
<dbReference type="AlphaFoldDB" id="A0AAQ3Q4U7"/>
<organism evidence="8 9">
    <name type="scientific">Canna indica</name>
    <name type="common">Indian-shot</name>
    <dbReference type="NCBI Taxonomy" id="4628"/>
    <lineage>
        <taxon>Eukaryota</taxon>
        <taxon>Viridiplantae</taxon>
        <taxon>Streptophyta</taxon>
        <taxon>Embryophyta</taxon>
        <taxon>Tracheophyta</taxon>
        <taxon>Spermatophyta</taxon>
        <taxon>Magnoliopsida</taxon>
        <taxon>Liliopsida</taxon>
        <taxon>Zingiberales</taxon>
        <taxon>Cannaceae</taxon>
        <taxon>Canna</taxon>
    </lineage>
</organism>
<keyword evidence="5" id="KW-0560">Oxidoreductase</keyword>
<dbReference type="PANTHER" id="PTHR47955:SF19">
    <property type="entry name" value="CYTOCHROME P450 71A9-LIKE ISOFORM X1"/>
    <property type="match status" value="1"/>
</dbReference>
<evidence type="ECO:0000256" key="3">
    <source>
        <dbReference type="ARBA" id="ARBA00022617"/>
    </source>
</evidence>
<name>A0AAQ3Q4U7_9LILI</name>
<dbReference type="GO" id="GO:0016705">
    <property type="term" value="F:oxidoreductase activity, acting on paired donors, with incorporation or reduction of molecular oxygen"/>
    <property type="evidence" value="ECO:0007669"/>
    <property type="project" value="InterPro"/>
</dbReference>
<proteinExistence type="inferred from homology"/>
<keyword evidence="4" id="KW-0479">Metal-binding</keyword>
<dbReference type="Proteomes" id="UP001327560">
    <property type="component" value="Chromosome 2"/>
</dbReference>
<dbReference type="Gene3D" id="1.10.630.10">
    <property type="entry name" value="Cytochrome P450"/>
    <property type="match status" value="1"/>
</dbReference>
<evidence type="ECO:0000256" key="7">
    <source>
        <dbReference type="ARBA" id="ARBA00023033"/>
    </source>
</evidence>
<protein>
    <submittedName>
        <fullName evidence="8">Premnaspirodiene oxygenase-like</fullName>
    </submittedName>
</protein>
<dbReference type="EMBL" id="CP136891">
    <property type="protein sequence ID" value="WOK98670.1"/>
    <property type="molecule type" value="Genomic_DNA"/>
</dbReference>
<keyword evidence="3" id="KW-0349">Heme</keyword>
<evidence type="ECO:0000256" key="6">
    <source>
        <dbReference type="ARBA" id="ARBA00023004"/>
    </source>
</evidence>
<accession>A0AAQ3Q4U7</accession>
<evidence type="ECO:0000256" key="1">
    <source>
        <dbReference type="ARBA" id="ARBA00001971"/>
    </source>
</evidence>
<evidence type="ECO:0000313" key="9">
    <source>
        <dbReference type="Proteomes" id="UP001327560"/>
    </source>
</evidence>
<dbReference type="GO" id="GO:0020037">
    <property type="term" value="F:heme binding"/>
    <property type="evidence" value="ECO:0007669"/>
    <property type="project" value="InterPro"/>
</dbReference>
<evidence type="ECO:0000256" key="2">
    <source>
        <dbReference type="ARBA" id="ARBA00010617"/>
    </source>
</evidence>
<sequence length="203" mass="22820">MSILELTSAKRVRLFRFIREEEALNLVRSVASLADADSIVNLSWKFLQLTNDISARVIIESKCKYQKNFLRIMAIQLKAAGGFGLVDLFPSSSLVRLISSMTSYLQRVHQEVDMILGSIIQDHKQGKAMLTARSDGMPTLFRPRPAMPAAPLVAASLWARRTRARGLAFAAEERAEQMMRRVNKLPLETDLGTGNWKLDVIFV</sequence>
<dbReference type="PANTHER" id="PTHR47955">
    <property type="entry name" value="CYTOCHROME P450 FAMILY 71 PROTEIN"/>
    <property type="match status" value="1"/>
</dbReference>
<gene>
    <name evidence="8" type="ORF">Cni_G07382</name>
</gene>
<evidence type="ECO:0000256" key="4">
    <source>
        <dbReference type="ARBA" id="ARBA00022723"/>
    </source>
</evidence>
<comment type="similarity">
    <text evidence="2">Belongs to the cytochrome P450 family.</text>
</comment>
<dbReference type="InterPro" id="IPR036396">
    <property type="entry name" value="Cyt_P450_sf"/>
</dbReference>
<comment type="cofactor">
    <cofactor evidence="1">
        <name>heme</name>
        <dbReference type="ChEBI" id="CHEBI:30413"/>
    </cofactor>
</comment>